<accession>A0A7L9U9K1</accession>
<dbReference type="Gene3D" id="3.20.20.450">
    <property type="entry name" value="EAL domain"/>
    <property type="match status" value="1"/>
</dbReference>
<protein>
    <submittedName>
        <fullName evidence="4">Diguanylate cyclase</fullName>
    </submittedName>
</protein>
<evidence type="ECO:0000259" key="3">
    <source>
        <dbReference type="PROSITE" id="PS50887"/>
    </source>
</evidence>
<dbReference type="SUPFAM" id="SSF141868">
    <property type="entry name" value="EAL domain-like"/>
    <property type="match status" value="1"/>
</dbReference>
<keyword evidence="1" id="KW-0472">Membrane</keyword>
<feature type="transmembrane region" description="Helical" evidence="1">
    <location>
        <begin position="129"/>
        <end position="161"/>
    </location>
</feature>
<dbReference type="KEGG" id="mlir:LPB04_11025"/>
<dbReference type="PROSITE" id="PS50883">
    <property type="entry name" value="EAL"/>
    <property type="match status" value="1"/>
</dbReference>
<dbReference type="InterPro" id="IPR029787">
    <property type="entry name" value="Nucleotide_cyclase"/>
</dbReference>
<feature type="domain" description="EAL" evidence="2">
    <location>
        <begin position="569"/>
        <end position="826"/>
    </location>
</feature>
<dbReference type="Gene3D" id="3.30.70.270">
    <property type="match status" value="2"/>
</dbReference>
<dbReference type="PROSITE" id="PS50887">
    <property type="entry name" value="GGDEF"/>
    <property type="match status" value="2"/>
</dbReference>
<evidence type="ECO:0000313" key="4">
    <source>
        <dbReference type="EMBL" id="QOL51731.1"/>
    </source>
</evidence>
<dbReference type="SMART" id="SM00052">
    <property type="entry name" value="EAL"/>
    <property type="match status" value="1"/>
</dbReference>
<dbReference type="NCBIfam" id="TIGR00254">
    <property type="entry name" value="GGDEF"/>
    <property type="match status" value="2"/>
</dbReference>
<dbReference type="Proteomes" id="UP000593875">
    <property type="component" value="Chromosome"/>
</dbReference>
<organism evidence="4 5">
    <name type="scientific">Massilia litorea</name>
    <dbReference type="NCBI Taxonomy" id="2769491"/>
    <lineage>
        <taxon>Bacteria</taxon>
        <taxon>Pseudomonadati</taxon>
        <taxon>Pseudomonadota</taxon>
        <taxon>Betaproteobacteria</taxon>
        <taxon>Burkholderiales</taxon>
        <taxon>Oxalobacteraceae</taxon>
        <taxon>Telluria group</taxon>
        <taxon>Massilia</taxon>
    </lineage>
</organism>
<feature type="transmembrane region" description="Helical" evidence="1">
    <location>
        <begin position="63"/>
        <end position="84"/>
    </location>
</feature>
<keyword evidence="1" id="KW-0812">Transmembrane</keyword>
<feature type="transmembrane region" description="Helical" evidence="1">
    <location>
        <begin position="39"/>
        <end position="57"/>
    </location>
</feature>
<evidence type="ECO:0000313" key="5">
    <source>
        <dbReference type="Proteomes" id="UP000593875"/>
    </source>
</evidence>
<name>A0A7L9U9K1_9BURK</name>
<keyword evidence="5" id="KW-1185">Reference proteome</keyword>
<dbReference type="InterPro" id="IPR000160">
    <property type="entry name" value="GGDEF_dom"/>
</dbReference>
<keyword evidence="1" id="KW-1133">Transmembrane helix</keyword>
<proteinExistence type="predicted"/>
<dbReference type="EMBL" id="CP062941">
    <property type="protein sequence ID" value="QOL51731.1"/>
    <property type="molecule type" value="Genomic_DNA"/>
</dbReference>
<dbReference type="SUPFAM" id="SSF55073">
    <property type="entry name" value="Nucleotide cyclase"/>
    <property type="match status" value="2"/>
</dbReference>
<feature type="transmembrane region" description="Helical" evidence="1">
    <location>
        <begin position="173"/>
        <end position="193"/>
    </location>
</feature>
<sequence length="835" mass="90013">MNFGTRFFTRYITRYIAAIQWFIPPEVRKDAATLTRAQNVINAVVMAALSGPLYAYTYDALGYSAAARVILTCCLGMFAAPFLMRATKSIVVGREVFLCAVFFNFSWLTYAMGGVSAPTAGWMVIPPMVAVFLGGFATGMFWLGLTCATIVFIYALPLLGIPLPTHPIQDMELLYVLCDFGLYIVIVFFALLFDVTRVEGFVKLQHALDFVRAVAVRDGVTGSHKRGHTMRLLQEERQIAAAKGSTFSLCLLEIDHFRGINAAHGQAAGDLVLHEVASCARGHLRDTDSFGRYGAAQLLLILPGTTQEAALVLAEQVRQCVQGLRFTGFAGIAPELAVTVSAGVAELRPGESIGQTLARADEALYQATCGARNRVVGYGQRPEPSEYSAAPELFDSTRIDALTGLLSRRVLRDRLGHAMARALRNGRPVGLMLLNLNELGEINAGFGVEGGDAALVQVAAQVRSCLHAADTLVRWSGDQFIIILEDLNNAGEAQQAAQRILNRFAFPLLVGERECAVSLSIGIAMFPAPGCDMDALLERAGLAMTRARNWGGNKFQMYVLDAIPAPDERQTLKDGLREALGAQQLQLAYQPQVDLGSGEVVGVEALVRWAHPQLGPLEAARFMPLAEETGLADPIGEWALRSACMQNAAWRAAGLPPVRTALKLSVRQLAHPGVAERILAIVRDTGIDPPCLELQIGEAALAGEQLLHEAVLGRVRRAGVRVCIDDFGLGAARLRYLAALPVDALKLGSACVERLGQPQRDDAAWALAESIVHLAHRLHLRVIAEAVDTQERLADLQAMGCDAAQGDVFGRPSAADEIAQLLERPLSMPLAACPG</sequence>
<dbReference type="RefSeq" id="WP_193688704.1">
    <property type="nucleotide sequence ID" value="NZ_CP062941.1"/>
</dbReference>
<evidence type="ECO:0000259" key="2">
    <source>
        <dbReference type="PROSITE" id="PS50883"/>
    </source>
</evidence>
<feature type="domain" description="GGDEF" evidence="3">
    <location>
        <begin position="245"/>
        <end position="380"/>
    </location>
</feature>
<dbReference type="PANTHER" id="PTHR33121:SF70">
    <property type="entry name" value="SIGNALING PROTEIN YKOW"/>
    <property type="match status" value="1"/>
</dbReference>
<dbReference type="InterPro" id="IPR043128">
    <property type="entry name" value="Rev_trsase/Diguanyl_cyclase"/>
</dbReference>
<dbReference type="CDD" id="cd01948">
    <property type="entry name" value="EAL"/>
    <property type="match status" value="1"/>
</dbReference>
<dbReference type="InterPro" id="IPR001633">
    <property type="entry name" value="EAL_dom"/>
</dbReference>
<dbReference type="PANTHER" id="PTHR33121">
    <property type="entry name" value="CYCLIC DI-GMP PHOSPHODIESTERASE PDEF"/>
    <property type="match status" value="1"/>
</dbReference>
<reference evidence="4 5" key="1">
    <citation type="submission" date="2020-10" db="EMBL/GenBank/DDBJ databases">
        <title>Genome sequencing of Massilia sp. LPB0304.</title>
        <authorList>
            <person name="Kim J."/>
        </authorList>
    </citation>
    <scope>NUCLEOTIDE SEQUENCE [LARGE SCALE GENOMIC DNA]</scope>
    <source>
        <strain evidence="4 5">LPB0304</strain>
    </source>
</reference>
<evidence type="ECO:0000256" key="1">
    <source>
        <dbReference type="SAM" id="Phobius"/>
    </source>
</evidence>
<dbReference type="Pfam" id="PF00990">
    <property type="entry name" value="GGDEF"/>
    <property type="match status" value="2"/>
</dbReference>
<dbReference type="InterPro" id="IPR035919">
    <property type="entry name" value="EAL_sf"/>
</dbReference>
<dbReference type="InterPro" id="IPR050706">
    <property type="entry name" value="Cyclic-di-GMP_PDE-like"/>
</dbReference>
<dbReference type="AlphaFoldDB" id="A0A7L9U9K1"/>
<dbReference type="CDD" id="cd01949">
    <property type="entry name" value="GGDEF"/>
    <property type="match status" value="2"/>
</dbReference>
<gene>
    <name evidence="4" type="ORF">LPB04_11025</name>
</gene>
<feature type="transmembrane region" description="Helical" evidence="1">
    <location>
        <begin position="96"/>
        <end position="117"/>
    </location>
</feature>
<dbReference type="GO" id="GO:0071111">
    <property type="term" value="F:cyclic-guanylate-specific phosphodiesterase activity"/>
    <property type="evidence" value="ECO:0007669"/>
    <property type="project" value="InterPro"/>
</dbReference>
<dbReference type="Pfam" id="PF00563">
    <property type="entry name" value="EAL"/>
    <property type="match status" value="1"/>
</dbReference>
<dbReference type="SMART" id="SM00267">
    <property type="entry name" value="GGDEF"/>
    <property type="match status" value="2"/>
</dbReference>
<feature type="domain" description="GGDEF" evidence="3">
    <location>
        <begin position="427"/>
        <end position="560"/>
    </location>
</feature>